<protein>
    <recommendedName>
        <fullName evidence="8">Carbohydrate kinase</fullName>
    </recommendedName>
</protein>
<dbReference type="PANTHER" id="PTHR43095">
    <property type="entry name" value="SUGAR KINASE"/>
    <property type="match status" value="1"/>
</dbReference>
<dbReference type="Pfam" id="PF02782">
    <property type="entry name" value="FGGY_C"/>
    <property type="match status" value="1"/>
</dbReference>
<evidence type="ECO:0000259" key="4">
    <source>
        <dbReference type="Pfam" id="PF00370"/>
    </source>
</evidence>
<dbReference type="RefSeq" id="WP_126110635.1">
    <property type="nucleotide sequence ID" value="NZ_CP034465.1"/>
</dbReference>
<dbReference type="Proteomes" id="UP000273326">
    <property type="component" value="Chromosome"/>
</dbReference>
<dbReference type="GO" id="GO:0016301">
    <property type="term" value="F:kinase activity"/>
    <property type="evidence" value="ECO:0007669"/>
    <property type="project" value="UniProtKB-KW"/>
</dbReference>
<gene>
    <name evidence="6" type="ORF">EJN90_09420</name>
</gene>
<dbReference type="CDD" id="cd07779">
    <property type="entry name" value="ASKHA_NBD_FGGY_YgcE-like"/>
    <property type="match status" value="1"/>
</dbReference>
<dbReference type="SUPFAM" id="SSF53067">
    <property type="entry name" value="Actin-like ATPase domain"/>
    <property type="match status" value="2"/>
</dbReference>
<dbReference type="InterPro" id="IPR018484">
    <property type="entry name" value="FGGY_N"/>
</dbReference>
<dbReference type="PIRSF" id="PIRSF000538">
    <property type="entry name" value="GlpK"/>
    <property type="match status" value="1"/>
</dbReference>
<evidence type="ECO:0000256" key="2">
    <source>
        <dbReference type="ARBA" id="ARBA00022679"/>
    </source>
</evidence>
<evidence type="ECO:0000313" key="7">
    <source>
        <dbReference type="Proteomes" id="UP000273326"/>
    </source>
</evidence>
<evidence type="ECO:0008006" key="8">
    <source>
        <dbReference type="Google" id="ProtNLM"/>
    </source>
</evidence>
<evidence type="ECO:0000313" key="6">
    <source>
        <dbReference type="EMBL" id="AZP04840.1"/>
    </source>
</evidence>
<keyword evidence="3" id="KW-0418">Kinase</keyword>
<proteinExistence type="inferred from homology"/>
<evidence type="ECO:0000259" key="5">
    <source>
        <dbReference type="Pfam" id="PF02782"/>
    </source>
</evidence>
<dbReference type="Gene3D" id="3.30.420.40">
    <property type="match status" value="2"/>
</dbReference>
<accession>A0A3Q9BL76</accession>
<dbReference type="EMBL" id="CP034465">
    <property type="protein sequence ID" value="AZP04840.1"/>
    <property type="molecule type" value="Genomic_DNA"/>
</dbReference>
<keyword evidence="7" id="KW-1185">Reference proteome</keyword>
<sequence length="489" mass="55146">MNVYLVIDIGTSSMRGILYKQTGEKLFHVQLSNKPSFLPGRVEQAVADWEDCLNEIMTQMSRFIKNNQATLQAIFLTAQRSSLICLDSDGEPLMPAIMWQDKRSNEITSELAAYNQMIIEKTGAPLNPVYLAPKISWVKRYLPEIAAKTTTYLSIADYIGYQITGEYLTDYTYASRTSLYNIHEEKWDEELLALFNVEKEELCNIIPPAKSGRKTRREFLGKFGIENDVAFVSAGGDQQCSAVGMGVLNEGDVAVSLGTGGYILSPVKKIKADSAVILNTYPIESHYILESILPTCSSAVDWMRSNFFENLETEEFYSSIKKVLHSNLKTEVIHLPHFQGRGTPDWNNEARAAFLQIDFSVTKEQLLLSLLESIAIELKNNITQIESYTKKSIKKVVVAGGLTNNPAMNQLISDVLEIEIHKGMDAESTALGAFLVGMKALDPTINQEELLKNNPSTEREVLYFPNQSKKTYYEEKKEKWNDFYNKINL</sequence>
<dbReference type="PANTHER" id="PTHR43095:SF2">
    <property type="entry name" value="GLUCONOKINASE"/>
    <property type="match status" value="1"/>
</dbReference>
<reference evidence="7" key="1">
    <citation type="submission" date="2018-12" db="EMBL/GenBank/DDBJ databases">
        <title>Complete genome sequencing of Jeotgalibaca sp. H21T32.</title>
        <authorList>
            <person name="Bae J.-W."/>
            <person name="Lee S.-Y."/>
        </authorList>
    </citation>
    <scope>NUCLEOTIDE SEQUENCE [LARGE SCALE GENOMIC DNA]</scope>
    <source>
        <strain evidence="7">H21T32</strain>
    </source>
</reference>
<keyword evidence="2" id="KW-0808">Transferase</keyword>
<dbReference type="InterPro" id="IPR018485">
    <property type="entry name" value="FGGY_C"/>
</dbReference>
<feature type="domain" description="Carbohydrate kinase FGGY C-terminal" evidence="5">
    <location>
        <begin position="254"/>
        <end position="440"/>
    </location>
</feature>
<dbReference type="Pfam" id="PF00370">
    <property type="entry name" value="FGGY_N"/>
    <property type="match status" value="1"/>
</dbReference>
<name>A0A3Q9BL76_9LACT</name>
<dbReference type="InterPro" id="IPR043129">
    <property type="entry name" value="ATPase_NBD"/>
</dbReference>
<dbReference type="KEGG" id="jeh:EJN90_09420"/>
<evidence type="ECO:0000256" key="3">
    <source>
        <dbReference type="ARBA" id="ARBA00022777"/>
    </source>
</evidence>
<dbReference type="OrthoDB" id="9805576at2"/>
<organism evidence="6 7">
    <name type="scientific">Jeotgalibaca ciconiae</name>
    <dbReference type="NCBI Taxonomy" id="2496265"/>
    <lineage>
        <taxon>Bacteria</taxon>
        <taxon>Bacillati</taxon>
        <taxon>Bacillota</taxon>
        <taxon>Bacilli</taxon>
        <taxon>Lactobacillales</taxon>
        <taxon>Carnobacteriaceae</taxon>
        <taxon>Jeotgalibaca</taxon>
    </lineage>
</organism>
<comment type="similarity">
    <text evidence="1">Belongs to the FGGY kinase family.</text>
</comment>
<dbReference type="InterPro" id="IPR050406">
    <property type="entry name" value="FGGY_Carb_Kinase"/>
</dbReference>
<dbReference type="GO" id="GO:0005975">
    <property type="term" value="P:carbohydrate metabolic process"/>
    <property type="evidence" value="ECO:0007669"/>
    <property type="project" value="InterPro"/>
</dbReference>
<dbReference type="InterPro" id="IPR000577">
    <property type="entry name" value="Carb_kinase_FGGY"/>
</dbReference>
<dbReference type="AlphaFoldDB" id="A0A3Q9BL76"/>
<evidence type="ECO:0000256" key="1">
    <source>
        <dbReference type="ARBA" id="ARBA00009156"/>
    </source>
</evidence>
<feature type="domain" description="Carbohydrate kinase FGGY N-terminal" evidence="4">
    <location>
        <begin position="3"/>
        <end position="244"/>
    </location>
</feature>